<dbReference type="RefSeq" id="XP_022457428.1">
    <property type="nucleotide sequence ID" value="XM_022603558.1"/>
</dbReference>
<feature type="compositionally biased region" description="Basic and acidic residues" evidence="1">
    <location>
        <begin position="10"/>
        <end position="23"/>
    </location>
</feature>
<dbReference type="HOGENOM" id="CLU_1669635_0_0_1"/>
<evidence type="ECO:0000313" key="3">
    <source>
        <dbReference type="Proteomes" id="UP000019384"/>
    </source>
</evidence>
<gene>
    <name evidence="2" type="ORF">KUCA_T00001386001</name>
</gene>
<reference evidence="2" key="1">
    <citation type="submission" date="2013-12" db="EMBL/GenBank/DDBJ databases">
        <authorList>
            <person name="Genoscope - CEA"/>
        </authorList>
    </citation>
    <scope>NUCLEOTIDE SEQUENCE</scope>
    <source>
        <strain evidence="2">CBS 1993</strain>
    </source>
</reference>
<sequence length="158" mass="16925">MSSPTSLNKDLSKVAPKDVPHGKHPDGILLKNLVPLSPLGPSESRTFGMSSLGMGYVCQKSDPAVRLTFSPVVSLERISSGFQDIGNQLNKNVWEVTRLDLILAHLPGFILSSLYPENNPLSSLCACRLPDWGPRGCSSLSGCNLASASVWDFGDGSR</sequence>
<dbReference type="EMBL" id="HG793126">
    <property type="protein sequence ID" value="CDK25416.1"/>
    <property type="molecule type" value="Genomic_DNA"/>
</dbReference>
<dbReference type="GeneID" id="34518816"/>
<organism evidence="2 3">
    <name type="scientific">Kuraishia capsulata CBS 1993</name>
    <dbReference type="NCBI Taxonomy" id="1382522"/>
    <lineage>
        <taxon>Eukaryota</taxon>
        <taxon>Fungi</taxon>
        <taxon>Dikarya</taxon>
        <taxon>Ascomycota</taxon>
        <taxon>Saccharomycotina</taxon>
        <taxon>Pichiomycetes</taxon>
        <taxon>Pichiales</taxon>
        <taxon>Pichiaceae</taxon>
        <taxon>Kuraishia</taxon>
    </lineage>
</organism>
<protein>
    <submittedName>
        <fullName evidence="2">Uncharacterized protein</fullName>
    </submittedName>
</protein>
<accession>W6MHG2</accession>
<reference evidence="2" key="2">
    <citation type="submission" date="2014-02" db="EMBL/GenBank/DDBJ databases">
        <title>Complete DNA sequence of /Kuraishia capsulata/ illustrates novel genomic features among budding yeasts (/Saccharomycotina/).</title>
        <authorList>
            <person name="Morales L."/>
            <person name="Noel B."/>
            <person name="Porcel B."/>
            <person name="Marcet-Houben M."/>
            <person name="Hullo M-F."/>
            <person name="Sacerdot C."/>
            <person name="Tekaia F."/>
            <person name="Leh-Louis V."/>
            <person name="Despons L."/>
            <person name="Khanna V."/>
            <person name="Aury J-M."/>
            <person name="Barbe V."/>
            <person name="Couloux A."/>
            <person name="Labadie K."/>
            <person name="Pelletier E."/>
            <person name="Souciet J-L."/>
            <person name="Boekhout T."/>
            <person name="Gabaldon T."/>
            <person name="Wincker P."/>
            <person name="Dujon B."/>
        </authorList>
    </citation>
    <scope>NUCLEOTIDE SEQUENCE</scope>
    <source>
        <strain evidence="2">CBS 1993</strain>
    </source>
</reference>
<dbReference type="Proteomes" id="UP000019384">
    <property type="component" value="Unassembled WGS sequence"/>
</dbReference>
<keyword evidence="3" id="KW-1185">Reference proteome</keyword>
<proteinExistence type="predicted"/>
<evidence type="ECO:0000313" key="2">
    <source>
        <dbReference type="EMBL" id="CDK25416.1"/>
    </source>
</evidence>
<feature type="region of interest" description="Disordered" evidence="1">
    <location>
        <begin position="1"/>
        <end position="23"/>
    </location>
</feature>
<evidence type="ECO:0000256" key="1">
    <source>
        <dbReference type="SAM" id="MobiDB-lite"/>
    </source>
</evidence>
<dbReference type="AlphaFoldDB" id="W6MHG2"/>
<name>W6MHG2_9ASCO</name>